<dbReference type="InterPro" id="IPR039733">
    <property type="entry name" value="NTAQ1"/>
</dbReference>
<dbReference type="Gene3D" id="3.10.620.10">
    <property type="entry name" value="Protein N-terminal glutamine amidohydrolase, alpha beta roll"/>
    <property type="match status" value="1"/>
</dbReference>
<dbReference type="EMBL" id="KK853098">
    <property type="protein sequence ID" value="KDR11405.1"/>
    <property type="molecule type" value="Genomic_DNA"/>
</dbReference>
<dbReference type="STRING" id="136037.A0A067QP63"/>
<reference evidence="10 11" key="1">
    <citation type="journal article" date="2014" name="Nat. Commun.">
        <title>Molecular traces of alternative social organization in a termite genome.</title>
        <authorList>
            <person name="Terrapon N."/>
            <person name="Li C."/>
            <person name="Robertson H.M."/>
            <person name="Ji L."/>
            <person name="Meng X."/>
            <person name="Booth W."/>
            <person name="Chen Z."/>
            <person name="Childers C.P."/>
            <person name="Glastad K.M."/>
            <person name="Gokhale K."/>
            <person name="Gowin J."/>
            <person name="Gronenberg W."/>
            <person name="Hermansen R.A."/>
            <person name="Hu H."/>
            <person name="Hunt B.G."/>
            <person name="Huylmans A.K."/>
            <person name="Khalil S.M."/>
            <person name="Mitchell R.D."/>
            <person name="Munoz-Torres M.C."/>
            <person name="Mustard J.A."/>
            <person name="Pan H."/>
            <person name="Reese J.T."/>
            <person name="Scharf M.E."/>
            <person name="Sun F."/>
            <person name="Vogel H."/>
            <person name="Xiao J."/>
            <person name="Yang W."/>
            <person name="Yang Z."/>
            <person name="Yang Z."/>
            <person name="Zhou J."/>
            <person name="Zhu J."/>
            <person name="Brent C.S."/>
            <person name="Elsik C.G."/>
            <person name="Goodisman M.A."/>
            <person name="Liberles D.A."/>
            <person name="Roe R.M."/>
            <person name="Vargo E.L."/>
            <person name="Vilcinskas A."/>
            <person name="Wang J."/>
            <person name="Bornberg-Bauer E."/>
            <person name="Korb J."/>
            <person name="Zhang G."/>
            <person name="Liebig J."/>
        </authorList>
    </citation>
    <scope>NUCLEOTIDE SEQUENCE [LARGE SCALE GENOMIC DNA]</scope>
    <source>
        <tissue evidence="10">Whole organism</tissue>
    </source>
</reference>
<evidence type="ECO:0000256" key="6">
    <source>
        <dbReference type="ARBA" id="ARBA00022801"/>
    </source>
</evidence>
<dbReference type="GO" id="GO:0005829">
    <property type="term" value="C:cytosol"/>
    <property type="evidence" value="ECO:0007669"/>
    <property type="project" value="TreeGrafter"/>
</dbReference>
<evidence type="ECO:0000256" key="1">
    <source>
        <dbReference type="ARBA" id="ARBA00003923"/>
    </source>
</evidence>
<dbReference type="PANTHER" id="PTHR13035">
    <property type="entry name" value="PROTEIN N-TERMINAL GLUTAMINE AMIDOHYDROLASE"/>
    <property type="match status" value="1"/>
</dbReference>
<name>A0A067QP63_ZOONE</name>
<evidence type="ECO:0000256" key="8">
    <source>
        <dbReference type="RuleBase" id="RU367082"/>
    </source>
</evidence>
<dbReference type="InterPro" id="IPR023128">
    <property type="entry name" value="Prot_N_Gln_amidohydro_ab_roll"/>
</dbReference>
<organism evidence="10 11">
    <name type="scientific">Zootermopsis nevadensis</name>
    <name type="common">Dampwood termite</name>
    <dbReference type="NCBI Taxonomy" id="136037"/>
    <lineage>
        <taxon>Eukaryota</taxon>
        <taxon>Metazoa</taxon>
        <taxon>Ecdysozoa</taxon>
        <taxon>Arthropoda</taxon>
        <taxon>Hexapoda</taxon>
        <taxon>Insecta</taxon>
        <taxon>Pterygota</taxon>
        <taxon>Neoptera</taxon>
        <taxon>Polyneoptera</taxon>
        <taxon>Dictyoptera</taxon>
        <taxon>Blattodea</taxon>
        <taxon>Blattoidea</taxon>
        <taxon>Termitoidae</taxon>
        <taxon>Termopsidae</taxon>
        <taxon>Zootermopsis</taxon>
    </lineage>
</organism>
<evidence type="ECO:0000313" key="11">
    <source>
        <dbReference type="Proteomes" id="UP000027135"/>
    </source>
</evidence>
<keyword evidence="11" id="KW-1185">Reference proteome</keyword>
<dbReference type="OMA" id="GWGTVYS"/>
<evidence type="ECO:0000256" key="4">
    <source>
        <dbReference type="ARBA" id="ARBA00012718"/>
    </source>
</evidence>
<dbReference type="FunFam" id="3.10.620.10:FF:000001">
    <property type="entry name" value="Blast:Protein N-terminal glutamine amidohydrolase"/>
    <property type="match status" value="1"/>
</dbReference>
<evidence type="ECO:0000313" key="10">
    <source>
        <dbReference type="EMBL" id="KDR11405.1"/>
    </source>
</evidence>
<comment type="subunit">
    <text evidence="3 8">Monomer.</text>
</comment>
<dbReference type="InParanoid" id="A0A067QP63"/>
<dbReference type="GO" id="GO:0070773">
    <property type="term" value="F:protein-N-terminal glutamine amidohydrolase activity"/>
    <property type="evidence" value="ECO:0007669"/>
    <property type="project" value="UniProtKB-UniRule"/>
</dbReference>
<dbReference type="eggNOG" id="KOG3261">
    <property type="taxonomic scope" value="Eukaryota"/>
</dbReference>
<sequence length="219" mass="25734">MASVSQTGKLQRQDTGIVTNSTKKPLLNLFPQRTDCKYTPCYCEENVWKLCSDVNTRHQTELQHCHIVFVSNDCRTIPLWRQKAGKEEEKLIIWDYHVLLLYNPDDRCLVYDLDSELPFPTYFHKYVTETFRTDQILKPDYFRYFRVVPASVFLQHFASDRRHMKRADGSWIKPPPDYPPISIPASAHNLDEFINMDPTKGLGQVMNLTQLVKTFYQQP</sequence>
<comment type="similarity">
    <text evidence="2 8">Belongs to the NTAQ1 family.</text>
</comment>
<protein>
    <recommendedName>
        <fullName evidence="5 8">Protein N-terminal glutamine amidohydrolase</fullName>
        <ecNumber evidence="4 8">3.5.1.122</ecNumber>
    </recommendedName>
    <alternativeName>
        <fullName evidence="8">Protein NH2-terminal glutamine deamidase</fullName>
    </alternativeName>
</protein>
<evidence type="ECO:0000256" key="2">
    <source>
        <dbReference type="ARBA" id="ARBA00008985"/>
    </source>
</evidence>
<evidence type="ECO:0000259" key="9">
    <source>
        <dbReference type="Pfam" id="PF09764"/>
    </source>
</evidence>
<dbReference type="PANTHER" id="PTHR13035:SF0">
    <property type="entry name" value="PROTEIN N-TERMINAL GLUTAMINE AMIDOHYDROLASE"/>
    <property type="match status" value="1"/>
</dbReference>
<comment type="catalytic activity">
    <reaction evidence="7 8">
        <text>N-terminal L-glutaminyl-[protein] + H2O = N-terminal L-glutamyl-[protein] + NH4(+)</text>
        <dbReference type="Rhea" id="RHEA:50680"/>
        <dbReference type="Rhea" id="RHEA-COMP:12668"/>
        <dbReference type="Rhea" id="RHEA-COMP:12777"/>
        <dbReference type="ChEBI" id="CHEBI:15377"/>
        <dbReference type="ChEBI" id="CHEBI:28938"/>
        <dbReference type="ChEBI" id="CHEBI:64721"/>
        <dbReference type="ChEBI" id="CHEBI:64722"/>
        <dbReference type="EC" id="3.5.1.122"/>
    </reaction>
</comment>
<dbReference type="GO" id="GO:0008418">
    <property type="term" value="F:protein-N-terminal asparagine amidohydrolase activity"/>
    <property type="evidence" value="ECO:0007669"/>
    <property type="project" value="UniProtKB-UniRule"/>
</dbReference>
<dbReference type="AlphaFoldDB" id="A0A067QP63"/>
<dbReference type="Proteomes" id="UP000027135">
    <property type="component" value="Unassembled WGS sequence"/>
</dbReference>
<evidence type="ECO:0000256" key="7">
    <source>
        <dbReference type="ARBA" id="ARBA00048768"/>
    </source>
</evidence>
<evidence type="ECO:0000256" key="3">
    <source>
        <dbReference type="ARBA" id="ARBA00011245"/>
    </source>
</evidence>
<dbReference type="FunCoup" id="A0A067QP63">
    <property type="interactions" value="1295"/>
</dbReference>
<dbReference type="Pfam" id="PF09764">
    <property type="entry name" value="Nt_Gln_amidase"/>
    <property type="match status" value="1"/>
</dbReference>
<gene>
    <name evidence="10" type="ORF">L798_14038</name>
</gene>
<evidence type="ECO:0000256" key="5">
    <source>
        <dbReference type="ARBA" id="ARBA00021247"/>
    </source>
</evidence>
<dbReference type="EC" id="3.5.1.122" evidence="4 8"/>
<keyword evidence="6 8" id="KW-0378">Hydrolase</keyword>
<feature type="domain" description="Protein N-terminal glutamine amidohydrolase alpha beta roll" evidence="9">
    <location>
        <begin position="38"/>
        <end position="215"/>
    </location>
</feature>
<accession>A0A067QP63</accession>
<dbReference type="GO" id="GO:0005634">
    <property type="term" value="C:nucleus"/>
    <property type="evidence" value="ECO:0007669"/>
    <property type="project" value="TreeGrafter"/>
</dbReference>
<dbReference type="InterPro" id="IPR037132">
    <property type="entry name" value="N_Gln_amidohydro_ab_roll_sf"/>
</dbReference>
<proteinExistence type="inferred from homology"/>
<dbReference type="OrthoDB" id="191192at2759"/>
<comment type="function">
    <text evidence="1 8">Mediates the side-chain deamidation of N-terminal glutamine residues to glutamate, an important step in N-end rule pathway of protein degradation. Conversion of the resulting N-terminal glutamine to glutamate renders the protein susceptible to arginylation, polyubiquitination and degradation as specified by the N-end rule. Does not act on substrates with internal or C-terminal glutamine and does not act on non-glutamine residues in any position.</text>
</comment>